<dbReference type="Pfam" id="PF06441">
    <property type="entry name" value="EHN"/>
    <property type="match status" value="1"/>
</dbReference>
<dbReference type="GO" id="GO:0016787">
    <property type="term" value="F:hydrolase activity"/>
    <property type="evidence" value="ECO:0007669"/>
    <property type="project" value="UniProtKB-KW"/>
</dbReference>
<dbReference type="Proteomes" id="UP000694257">
    <property type="component" value="Chromosome"/>
</dbReference>
<dbReference type="RefSeq" id="WP_218477236.1">
    <property type="nucleotide sequence ID" value="NZ_BAABJN010000015.1"/>
</dbReference>
<evidence type="ECO:0000256" key="2">
    <source>
        <dbReference type="ARBA" id="ARBA00022797"/>
    </source>
</evidence>
<evidence type="ECO:0000259" key="4">
    <source>
        <dbReference type="Pfam" id="PF06441"/>
    </source>
</evidence>
<evidence type="ECO:0000256" key="3">
    <source>
        <dbReference type="ARBA" id="ARBA00022801"/>
    </source>
</evidence>
<evidence type="ECO:0000313" key="5">
    <source>
        <dbReference type="EMBL" id="QXN94614.1"/>
    </source>
</evidence>
<comment type="similarity">
    <text evidence="1">Belongs to the peptidase S33 family.</text>
</comment>
<proteinExistence type="inferred from homology"/>
<protein>
    <submittedName>
        <fullName evidence="5">Epoxide hydrolase</fullName>
    </submittedName>
</protein>
<feature type="domain" description="Epoxide hydrolase N-terminal" evidence="4">
    <location>
        <begin position="4"/>
        <end position="123"/>
    </location>
</feature>
<dbReference type="PANTHER" id="PTHR21661">
    <property type="entry name" value="EPOXIDE HYDROLASE 1-RELATED"/>
    <property type="match status" value="1"/>
</dbReference>
<dbReference type="PIRSF" id="PIRSF001112">
    <property type="entry name" value="Epoxide_hydrolase"/>
    <property type="match status" value="1"/>
</dbReference>
<dbReference type="InterPro" id="IPR016292">
    <property type="entry name" value="Epoxide_hydrolase"/>
</dbReference>
<keyword evidence="6" id="KW-1185">Reference proteome</keyword>
<evidence type="ECO:0000313" key="6">
    <source>
        <dbReference type="Proteomes" id="UP000694257"/>
    </source>
</evidence>
<reference evidence="5 6" key="1">
    <citation type="submission" date="2021-07" db="EMBL/GenBank/DDBJ databases">
        <title>Whole Genome Sequence of Nocardia Iowensis.</title>
        <authorList>
            <person name="Lamm A."/>
            <person name="Collins-Fairclough A.M."/>
            <person name="Bunk B."/>
            <person name="Sproer C."/>
        </authorList>
    </citation>
    <scope>NUCLEOTIDE SEQUENCE [LARGE SCALE GENOMIC DNA]</scope>
    <source>
        <strain evidence="5 6">NRRL 5646</strain>
    </source>
</reference>
<accession>A0ABX8RY72</accession>
<keyword evidence="2" id="KW-0058">Aromatic hydrocarbons catabolism</keyword>
<name>A0ABX8RY72_NOCIO</name>
<gene>
    <name evidence="5" type="ORF">KV110_17105</name>
</gene>
<dbReference type="EMBL" id="CP078145">
    <property type="protein sequence ID" value="QXN94614.1"/>
    <property type="molecule type" value="Genomic_DNA"/>
</dbReference>
<evidence type="ECO:0000256" key="1">
    <source>
        <dbReference type="ARBA" id="ARBA00010088"/>
    </source>
</evidence>
<dbReference type="PANTHER" id="PTHR21661:SF35">
    <property type="entry name" value="EPOXIDE HYDROLASE"/>
    <property type="match status" value="1"/>
</dbReference>
<dbReference type="InterPro" id="IPR010497">
    <property type="entry name" value="Epoxide_hydro_N"/>
</dbReference>
<sequence>MNDIRPFRIEIPQHDLDDLAYRLSHARLVNEIPPEKFAGTLDVGIPIPPGWEYGVPLSFVRPLVERWRDEFDWRAREQMLNDYPQYVTEIDGQSIHFVHVRSANPDATALMLTHGWPSSFVEFLGLVEGLTDQFHVVIPSYPGFAFSGATHDTGWGARRIAAAFTELMRRLGYERYGVHGNDGGAIVSPEMGRLAGERVLGVHVTQIFSFPKGDPGEFEGLTEQELAGLQFGQKFLEHSIHDFAQRAQPQTLAHALSDSPVGQLAWSAQLLASVAPDDLLTNVAIYWFTNTSASSARFYFENHHAPLPSERTTVPIGLASFGYDYRPPRKFAERDHANIVQWNEYEQGGHWAAYEVPDILLADIRDFFTKLV</sequence>
<organism evidence="5 6">
    <name type="scientific">Nocardia iowensis</name>
    <dbReference type="NCBI Taxonomy" id="204891"/>
    <lineage>
        <taxon>Bacteria</taxon>
        <taxon>Bacillati</taxon>
        <taxon>Actinomycetota</taxon>
        <taxon>Actinomycetes</taxon>
        <taxon>Mycobacteriales</taxon>
        <taxon>Nocardiaceae</taxon>
        <taxon>Nocardia</taxon>
    </lineage>
</organism>
<keyword evidence="3 5" id="KW-0378">Hydrolase</keyword>